<sequence length="58" mass="6636">MEVQLERAAMILFLLSALWVTVWIWSNFTLDGRIDACLDDGGAWRYEQSRCEGARSSP</sequence>
<keyword evidence="1" id="KW-0472">Membrane</keyword>
<dbReference type="EMBL" id="QQBB01000003">
    <property type="protein sequence ID" value="RDI60254.1"/>
    <property type="molecule type" value="Genomic_DNA"/>
</dbReference>
<reference evidence="2 3" key="1">
    <citation type="submission" date="2018-07" db="EMBL/GenBank/DDBJ databases">
        <title>Genomic Encyclopedia of Type Strains, Phase IV (KMG-IV): sequencing the most valuable type-strain genomes for metagenomic binning, comparative biology and taxonomic classification.</title>
        <authorList>
            <person name="Goeker M."/>
        </authorList>
    </citation>
    <scope>NUCLEOTIDE SEQUENCE [LARGE SCALE GENOMIC DNA]</scope>
    <source>
        <strain evidence="2 3">DSM 14364</strain>
    </source>
</reference>
<protein>
    <submittedName>
        <fullName evidence="2">Uncharacterized protein</fullName>
    </submittedName>
</protein>
<keyword evidence="1" id="KW-0812">Transmembrane</keyword>
<evidence type="ECO:0000313" key="3">
    <source>
        <dbReference type="Proteomes" id="UP000254925"/>
    </source>
</evidence>
<accession>A0A370HTG7</accession>
<organism evidence="2 3">
    <name type="scientific">Microvirga subterranea</name>
    <dbReference type="NCBI Taxonomy" id="186651"/>
    <lineage>
        <taxon>Bacteria</taxon>
        <taxon>Pseudomonadati</taxon>
        <taxon>Pseudomonadota</taxon>
        <taxon>Alphaproteobacteria</taxon>
        <taxon>Hyphomicrobiales</taxon>
        <taxon>Methylobacteriaceae</taxon>
        <taxon>Microvirga</taxon>
    </lineage>
</organism>
<comment type="caution">
    <text evidence="2">The sequence shown here is derived from an EMBL/GenBank/DDBJ whole genome shotgun (WGS) entry which is preliminary data.</text>
</comment>
<evidence type="ECO:0000313" key="2">
    <source>
        <dbReference type="EMBL" id="RDI60254.1"/>
    </source>
</evidence>
<keyword evidence="1" id="KW-1133">Transmembrane helix</keyword>
<evidence type="ECO:0000256" key="1">
    <source>
        <dbReference type="SAM" id="Phobius"/>
    </source>
</evidence>
<keyword evidence="3" id="KW-1185">Reference proteome</keyword>
<dbReference type="Proteomes" id="UP000254925">
    <property type="component" value="Unassembled WGS sequence"/>
</dbReference>
<name>A0A370HTG7_9HYPH</name>
<dbReference type="RefSeq" id="WP_170151453.1">
    <property type="nucleotide sequence ID" value="NZ_QQBB01000003.1"/>
</dbReference>
<dbReference type="AlphaFoldDB" id="A0A370HTG7"/>
<gene>
    <name evidence="2" type="ORF">DES45_103516</name>
</gene>
<feature type="transmembrane region" description="Helical" evidence="1">
    <location>
        <begin position="7"/>
        <end position="25"/>
    </location>
</feature>
<proteinExistence type="predicted"/>